<comment type="caution">
    <text evidence="2">The sequence shown here is derived from an EMBL/GenBank/DDBJ whole genome shotgun (WGS) entry which is preliminary data.</text>
</comment>
<gene>
    <name evidence="2" type="ORF">LTR24_004869</name>
</gene>
<reference evidence="2 3" key="1">
    <citation type="submission" date="2023-08" db="EMBL/GenBank/DDBJ databases">
        <title>Black Yeasts Isolated from many extreme environments.</title>
        <authorList>
            <person name="Coleine C."/>
            <person name="Stajich J.E."/>
            <person name="Selbmann L."/>
        </authorList>
    </citation>
    <scope>NUCLEOTIDE SEQUENCE [LARGE SCALE GENOMIC DNA]</scope>
    <source>
        <strain evidence="2 3">CCFEE 5885</strain>
    </source>
</reference>
<proteinExistence type="predicted"/>
<protein>
    <submittedName>
        <fullName evidence="2">Uncharacterized protein</fullName>
    </submittedName>
</protein>
<organism evidence="2 3">
    <name type="scientific">Lithohypha guttulata</name>
    <dbReference type="NCBI Taxonomy" id="1690604"/>
    <lineage>
        <taxon>Eukaryota</taxon>
        <taxon>Fungi</taxon>
        <taxon>Dikarya</taxon>
        <taxon>Ascomycota</taxon>
        <taxon>Pezizomycotina</taxon>
        <taxon>Eurotiomycetes</taxon>
        <taxon>Chaetothyriomycetidae</taxon>
        <taxon>Chaetothyriales</taxon>
        <taxon>Trichomeriaceae</taxon>
        <taxon>Lithohypha</taxon>
    </lineage>
</organism>
<dbReference type="EMBL" id="JAVRRG010000052">
    <property type="protein sequence ID" value="KAK5092828.1"/>
    <property type="molecule type" value="Genomic_DNA"/>
</dbReference>
<feature type="region of interest" description="Disordered" evidence="1">
    <location>
        <begin position="241"/>
        <end position="260"/>
    </location>
</feature>
<keyword evidence="3" id="KW-1185">Reference proteome</keyword>
<dbReference type="Proteomes" id="UP001345013">
    <property type="component" value="Unassembled WGS sequence"/>
</dbReference>
<feature type="compositionally biased region" description="Polar residues" evidence="1">
    <location>
        <begin position="19"/>
        <end position="28"/>
    </location>
</feature>
<feature type="region of interest" description="Disordered" evidence="1">
    <location>
        <begin position="1"/>
        <end position="62"/>
    </location>
</feature>
<evidence type="ECO:0000313" key="3">
    <source>
        <dbReference type="Proteomes" id="UP001345013"/>
    </source>
</evidence>
<name>A0ABR0KCA9_9EURO</name>
<feature type="region of interest" description="Disordered" evidence="1">
    <location>
        <begin position="118"/>
        <end position="149"/>
    </location>
</feature>
<sequence length="307" mass="34223">MLAPCLRRLEPDNPERVFSNAQTSTHRYGTSKRSDVRENFPFPGPARDISRNYAHGPQPYLDDNLRAEKERPRKHGKHGNEALKGYSVTDDLDTIATLDKHNQEWYWKGCTAHLPPNAHHVNKPHEGSQTPFQASYGGSGGLASRHSNAQEEPLYPTSGQVIQDTKSNDYITGSPRADHAVPGSQCWSWNRDSLGDSGLANGRLDAFDLELLESIQPEGQYQASDLPPPRHSRVLEIGPQNLLGEDGQTRSSRPRLPADSVPSLHMQALTSGSEQSVDHQLRLNRPTLQRSLKEEAFNPYTKSHLFA</sequence>
<evidence type="ECO:0000256" key="1">
    <source>
        <dbReference type="SAM" id="MobiDB-lite"/>
    </source>
</evidence>
<evidence type="ECO:0000313" key="2">
    <source>
        <dbReference type="EMBL" id="KAK5092828.1"/>
    </source>
</evidence>
<accession>A0ABR0KCA9</accession>